<keyword evidence="2" id="KW-1185">Reference proteome</keyword>
<gene>
    <name evidence="1" type="ORF">LSH36_247g03142</name>
</gene>
<proteinExistence type="predicted"/>
<reference evidence="1" key="1">
    <citation type="journal article" date="2023" name="Mol. Biol. Evol.">
        <title>Third-Generation Sequencing Reveals the Adaptive Role of the Epigenome in Three Deep-Sea Polychaetes.</title>
        <authorList>
            <person name="Perez M."/>
            <person name="Aroh O."/>
            <person name="Sun Y."/>
            <person name="Lan Y."/>
            <person name="Juniper S.K."/>
            <person name="Young C.R."/>
            <person name="Angers B."/>
            <person name="Qian P.Y."/>
        </authorList>
    </citation>
    <scope>NUCLEOTIDE SEQUENCE</scope>
    <source>
        <strain evidence="1">P08H-3</strain>
    </source>
</reference>
<dbReference type="AlphaFoldDB" id="A0AAD9JM10"/>
<comment type="caution">
    <text evidence="1">The sequence shown here is derived from an EMBL/GenBank/DDBJ whole genome shotgun (WGS) entry which is preliminary data.</text>
</comment>
<name>A0AAD9JM10_9ANNE</name>
<dbReference type="Proteomes" id="UP001208570">
    <property type="component" value="Unassembled WGS sequence"/>
</dbReference>
<protein>
    <submittedName>
        <fullName evidence="1">Uncharacterized protein</fullName>
    </submittedName>
</protein>
<evidence type="ECO:0000313" key="2">
    <source>
        <dbReference type="Proteomes" id="UP001208570"/>
    </source>
</evidence>
<accession>A0AAD9JM10</accession>
<organism evidence="1 2">
    <name type="scientific">Paralvinella palmiformis</name>
    <dbReference type="NCBI Taxonomy" id="53620"/>
    <lineage>
        <taxon>Eukaryota</taxon>
        <taxon>Metazoa</taxon>
        <taxon>Spiralia</taxon>
        <taxon>Lophotrochozoa</taxon>
        <taxon>Annelida</taxon>
        <taxon>Polychaeta</taxon>
        <taxon>Sedentaria</taxon>
        <taxon>Canalipalpata</taxon>
        <taxon>Terebellida</taxon>
        <taxon>Terebelliformia</taxon>
        <taxon>Alvinellidae</taxon>
        <taxon>Paralvinella</taxon>
    </lineage>
</organism>
<sequence length="118" mass="13518">MSSKKNLATKDKRLEFASVVVNVWDGHFKETELLESLKPVDLLLKAAGDINLYKKREKETRGSKINHFILDGLTRKERRKGTSGPVYDQEKAYFSETIEKVFYTLMEDSLMNAGYGPL</sequence>
<dbReference type="EMBL" id="JAODUP010000247">
    <property type="protein sequence ID" value="KAK2155162.1"/>
    <property type="molecule type" value="Genomic_DNA"/>
</dbReference>
<evidence type="ECO:0000313" key="1">
    <source>
        <dbReference type="EMBL" id="KAK2155162.1"/>
    </source>
</evidence>